<dbReference type="PANTHER" id="PTHR30290">
    <property type="entry name" value="PERIPLASMIC BINDING COMPONENT OF ABC TRANSPORTER"/>
    <property type="match status" value="1"/>
</dbReference>
<feature type="chain" id="PRO_5020947016" evidence="4">
    <location>
        <begin position="20"/>
        <end position="510"/>
    </location>
</feature>
<dbReference type="Gene3D" id="3.10.105.10">
    <property type="entry name" value="Dipeptide-binding Protein, Domain 3"/>
    <property type="match status" value="1"/>
</dbReference>
<comment type="subcellular location">
    <subcellularLocation>
        <location evidence="1">Periplasm</location>
    </subcellularLocation>
</comment>
<dbReference type="Gene3D" id="3.40.190.10">
    <property type="entry name" value="Periplasmic binding protein-like II"/>
    <property type="match status" value="1"/>
</dbReference>
<evidence type="ECO:0000313" key="6">
    <source>
        <dbReference type="EMBL" id="QCK84636.1"/>
    </source>
</evidence>
<evidence type="ECO:0000259" key="5">
    <source>
        <dbReference type="Pfam" id="PF00496"/>
    </source>
</evidence>
<dbReference type="CDD" id="cd08511">
    <property type="entry name" value="PBP2_NikA_DppA_OppA_like_5"/>
    <property type="match status" value="1"/>
</dbReference>
<dbReference type="Gene3D" id="3.90.76.10">
    <property type="entry name" value="Dipeptide-binding Protein, Domain 1"/>
    <property type="match status" value="1"/>
</dbReference>
<organism evidence="6 7">
    <name type="scientific">Phreatobacter aquaticus</name>
    <dbReference type="NCBI Taxonomy" id="2570229"/>
    <lineage>
        <taxon>Bacteria</taxon>
        <taxon>Pseudomonadati</taxon>
        <taxon>Pseudomonadota</taxon>
        <taxon>Alphaproteobacteria</taxon>
        <taxon>Hyphomicrobiales</taxon>
        <taxon>Phreatobacteraceae</taxon>
        <taxon>Phreatobacter</taxon>
    </lineage>
</organism>
<proteinExistence type="inferred from homology"/>
<keyword evidence="7" id="KW-1185">Reference proteome</keyword>
<dbReference type="InterPro" id="IPR000914">
    <property type="entry name" value="SBP_5_dom"/>
</dbReference>
<dbReference type="GO" id="GO:0043190">
    <property type="term" value="C:ATP-binding cassette (ABC) transporter complex"/>
    <property type="evidence" value="ECO:0007669"/>
    <property type="project" value="InterPro"/>
</dbReference>
<evidence type="ECO:0000256" key="2">
    <source>
        <dbReference type="ARBA" id="ARBA00005695"/>
    </source>
</evidence>
<dbReference type="EMBL" id="CP039865">
    <property type="protein sequence ID" value="QCK84636.1"/>
    <property type="molecule type" value="Genomic_DNA"/>
</dbReference>
<dbReference type="OrthoDB" id="9803988at2"/>
<dbReference type="RefSeq" id="WP_137097971.1">
    <property type="nucleotide sequence ID" value="NZ_CP039865.1"/>
</dbReference>
<dbReference type="Proteomes" id="UP000298588">
    <property type="component" value="Chromosome"/>
</dbReference>
<dbReference type="GO" id="GO:0030288">
    <property type="term" value="C:outer membrane-bounded periplasmic space"/>
    <property type="evidence" value="ECO:0007669"/>
    <property type="project" value="UniProtKB-ARBA"/>
</dbReference>
<name>A0A4D7QGR1_9HYPH</name>
<accession>A0A4D7QGR1</accession>
<comment type="similarity">
    <text evidence="2">Belongs to the bacterial solute-binding protein 5 family.</text>
</comment>
<evidence type="ECO:0000256" key="4">
    <source>
        <dbReference type="SAM" id="SignalP"/>
    </source>
</evidence>
<evidence type="ECO:0000256" key="3">
    <source>
        <dbReference type="ARBA" id="ARBA00022729"/>
    </source>
</evidence>
<gene>
    <name evidence="6" type="ORF">E8L99_01960</name>
</gene>
<dbReference type="KEGG" id="paqt:E8L99_01960"/>
<dbReference type="InterPro" id="IPR039424">
    <property type="entry name" value="SBP_5"/>
</dbReference>
<dbReference type="GO" id="GO:1904680">
    <property type="term" value="F:peptide transmembrane transporter activity"/>
    <property type="evidence" value="ECO:0007669"/>
    <property type="project" value="TreeGrafter"/>
</dbReference>
<protein>
    <submittedName>
        <fullName evidence="6">ABC transporter substrate-binding protein</fullName>
    </submittedName>
</protein>
<evidence type="ECO:0000256" key="1">
    <source>
        <dbReference type="ARBA" id="ARBA00004418"/>
    </source>
</evidence>
<dbReference type="SUPFAM" id="SSF53850">
    <property type="entry name" value="Periplasmic binding protein-like II"/>
    <property type="match status" value="1"/>
</dbReference>
<feature type="signal peptide" evidence="4">
    <location>
        <begin position="1"/>
        <end position="19"/>
    </location>
</feature>
<dbReference type="PANTHER" id="PTHR30290:SF38">
    <property type="entry name" value="D,D-DIPEPTIDE-BINDING PERIPLASMIC PROTEIN DDPA-RELATED"/>
    <property type="match status" value="1"/>
</dbReference>
<dbReference type="PIRSF" id="PIRSF002741">
    <property type="entry name" value="MppA"/>
    <property type="match status" value="1"/>
</dbReference>
<sequence length="510" mass="56562">MTKLKLWTAALIAAGTVFAATPPVHAQQSVLRIGLAEDPDVLDPTRGRTYVGRIVFASICDKLFDIDDKLAIVPQLALSHETSADGLTVTIKLRPNVKFHDGEVMDAEAVKFSLERHLTMQGSFRRPELSAIDKVEVVDPLTVRLVLKQPFSPLLSQLTDRAGMMVSPKAARELGERFGSAPVCAGPYRFVERIQQDRIVVERFADYWNKDQVTINRIEYRPIADATVRLANLRSGQLDMIERALSTDIPQIQANPQLRLTTSIDLGYQGITLNTAKSDAAKTAFGQDPRVIQAFSLAIDRQAINQVVFNGSAMPGNQWVNPTNPFYQTRFPVPQRDVAKARQLLQAAGVRTPVVVDFMVPNNPEVRQVAEVLQAMTAEAGFELKIRVTEFATSLQEAEQGRYQAYMLNWSGRTDPDGNAFSFHACRQPLNYAGYCNATVDALLAEARTKTSLADRKAIYEKVTEILQAEGGIVYLYHRPVVIAHTARLEGFRPMPDGLARVVGLKFRGN</sequence>
<dbReference type="InterPro" id="IPR030678">
    <property type="entry name" value="Peptide/Ni-bd"/>
</dbReference>
<evidence type="ECO:0000313" key="7">
    <source>
        <dbReference type="Proteomes" id="UP000298588"/>
    </source>
</evidence>
<dbReference type="Pfam" id="PF00496">
    <property type="entry name" value="SBP_bac_5"/>
    <property type="match status" value="1"/>
</dbReference>
<dbReference type="GO" id="GO:0015833">
    <property type="term" value="P:peptide transport"/>
    <property type="evidence" value="ECO:0007669"/>
    <property type="project" value="TreeGrafter"/>
</dbReference>
<keyword evidence="3 4" id="KW-0732">Signal</keyword>
<reference evidence="6 7" key="1">
    <citation type="submission" date="2019-04" db="EMBL/GenBank/DDBJ databases">
        <title>Phreatobacter aquaticus sp. nov.</title>
        <authorList>
            <person name="Choi A."/>
            <person name="Baek K."/>
        </authorList>
    </citation>
    <scope>NUCLEOTIDE SEQUENCE [LARGE SCALE GENOMIC DNA]</scope>
    <source>
        <strain evidence="6 7">NMCR1094</strain>
    </source>
</reference>
<dbReference type="AlphaFoldDB" id="A0A4D7QGR1"/>
<feature type="domain" description="Solute-binding protein family 5" evidence="5">
    <location>
        <begin position="72"/>
        <end position="421"/>
    </location>
</feature>